<accession>A0ABP0BC81</accession>
<dbReference type="InterPro" id="IPR002347">
    <property type="entry name" value="SDR_fam"/>
</dbReference>
<reference evidence="4 5" key="1">
    <citation type="submission" date="2024-01" db="EMBL/GenBank/DDBJ databases">
        <authorList>
            <person name="Allen C."/>
            <person name="Tagirdzhanova G."/>
        </authorList>
    </citation>
    <scope>NUCLEOTIDE SEQUENCE [LARGE SCALE GENOMIC DNA]</scope>
</reference>
<sequence length="256" mass="26770">MAPSFDLKGKVIAITGGSGGIGFATAQLLLSEGARVTIADFSEAGLQTAIDKVQAAGYPGQLHTKLVDVRQPGQVKAWIDEAVAAFGGAKLDGAVNLAGVIPKVINVERVEELNDADWQFVMDVNLNGVMHAMRAELQQMNDGGSIVNASSVCGIIGFAKNAAYTATKHAVIGMTRSAAKEVGDRGIRVNAIAPGLIDTGMVAEADAIKGSPSEMVMHIKRLGRPEEVAALCAWLLCDWSQYITGTVQVIDGGYTC</sequence>
<dbReference type="PRINTS" id="PR00081">
    <property type="entry name" value="GDHRDH"/>
</dbReference>
<dbReference type="Gene3D" id="3.40.50.720">
    <property type="entry name" value="NAD(P)-binding Rossmann-like Domain"/>
    <property type="match status" value="1"/>
</dbReference>
<dbReference type="PANTHER" id="PTHR24321">
    <property type="entry name" value="DEHYDROGENASES, SHORT CHAIN"/>
    <property type="match status" value="1"/>
</dbReference>
<dbReference type="SUPFAM" id="SSF51735">
    <property type="entry name" value="NAD(P)-binding Rossmann-fold domains"/>
    <property type="match status" value="1"/>
</dbReference>
<evidence type="ECO:0000313" key="4">
    <source>
        <dbReference type="EMBL" id="CAK7216801.1"/>
    </source>
</evidence>
<dbReference type="Pfam" id="PF13561">
    <property type="entry name" value="adh_short_C2"/>
    <property type="match status" value="1"/>
</dbReference>
<dbReference type="PRINTS" id="PR00080">
    <property type="entry name" value="SDRFAMILY"/>
</dbReference>
<dbReference type="InterPro" id="IPR036291">
    <property type="entry name" value="NAD(P)-bd_dom_sf"/>
</dbReference>
<keyword evidence="3" id="KW-0560">Oxidoreductase</keyword>
<protein>
    <submittedName>
        <fullName evidence="4">Uncharacterized protein</fullName>
    </submittedName>
</protein>
<dbReference type="EMBL" id="CAWUHB010000012">
    <property type="protein sequence ID" value="CAK7216801.1"/>
    <property type="molecule type" value="Genomic_DNA"/>
</dbReference>
<evidence type="ECO:0000256" key="2">
    <source>
        <dbReference type="ARBA" id="ARBA00022857"/>
    </source>
</evidence>
<organism evidence="4 5">
    <name type="scientific">Sporothrix curviconia</name>
    <dbReference type="NCBI Taxonomy" id="1260050"/>
    <lineage>
        <taxon>Eukaryota</taxon>
        <taxon>Fungi</taxon>
        <taxon>Dikarya</taxon>
        <taxon>Ascomycota</taxon>
        <taxon>Pezizomycotina</taxon>
        <taxon>Sordariomycetes</taxon>
        <taxon>Sordariomycetidae</taxon>
        <taxon>Ophiostomatales</taxon>
        <taxon>Ophiostomataceae</taxon>
        <taxon>Sporothrix</taxon>
    </lineage>
</organism>
<name>A0ABP0BC81_9PEZI</name>
<dbReference type="InterPro" id="IPR020904">
    <property type="entry name" value="Sc_DH/Rdtase_CS"/>
</dbReference>
<proteinExistence type="inferred from homology"/>
<evidence type="ECO:0000256" key="3">
    <source>
        <dbReference type="ARBA" id="ARBA00023002"/>
    </source>
</evidence>
<dbReference type="PANTHER" id="PTHR24321:SF8">
    <property type="entry name" value="ESTRADIOL 17-BETA-DEHYDROGENASE 8-RELATED"/>
    <property type="match status" value="1"/>
</dbReference>
<dbReference type="PROSITE" id="PS00061">
    <property type="entry name" value="ADH_SHORT"/>
    <property type="match status" value="1"/>
</dbReference>
<gene>
    <name evidence="4" type="ORF">SCUCBS95973_002929</name>
</gene>
<evidence type="ECO:0000313" key="5">
    <source>
        <dbReference type="Proteomes" id="UP001642405"/>
    </source>
</evidence>
<evidence type="ECO:0000256" key="1">
    <source>
        <dbReference type="ARBA" id="ARBA00006484"/>
    </source>
</evidence>
<comment type="caution">
    <text evidence="4">The sequence shown here is derived from an EMBL/GenBank/DDBJ whole genome shotgun (WGS) entry which is preliminary data.</text>
</comment>
<keyword evidence="5" id="KW-1185">Reference proteome</keyword>
<dbReference type="Proteomes" id="UP001642405">
    <property type="component" value="Unassembled WGS sequence"/>
</dbReference>
<comment type="similarity">
    <text evidence="1">Belongs to the short-chain dehydrogenases/reductases (SDR) family.</text>
</comment>
<dbReference type="CDD" id="cd05233">
    <property type="entry name" value="SDR_c"/>
    <property type="match status" value="1"/>
</dbReference>
<keyword evidence="2" id="KW-0521">NADP</keyword>